<protein>
    <submittedName>
        <fullName evidence="2">Uncharacterized protein</fullName>
    </submittedName>
</protein>
<feature type="compositionally biased region" description="Acidic residues" evidence="1">
    <location>
        <begin position="422"/>
        <end position="433"/>
    </location>
</feature>
<reference evidence="2" key="1">
    <citation type="journal article" date="2022" name="Int. J. Mol. Sci.">
        <title>Draft Genome of Tanacetum Coccineum: Genomic Comparison of Closely Related Tanacetum-Family Plants.</title>
        <authorList>
            <person name="Yamashiro T."/>
            <person name="Shiraishi A."/>
            <person name="Nakayama K."/>
            <person name="Satake H."/>
        </authorList>
    </citation>
    <scope>NUCLEOTIDE SEQUENCE</scope>
</reference>
<proteinExistence type="predicted"/>
<dbReference type="Proteomes" id="UP001151760">
    <property type="component" value="Unassembled WGS sequence"/>
</dbReference>
<organism evidence="2 3">
    <name type="scientific">Tanacetum coccineum</name>
    <dbReference type="NCBI Taxonomy" id="301880"/>
    <lineage>
        <taxon>Eukaryota</taxon>
        <taxon>Viridiplantae</taxon>
        <taxon>Streptophyta</taxon>
        <taxon>Embryophyta</taxon>
        <taxon>Tracheophyta</taxon>
        <taxon>Spermatophyta</taxon>
        <taxon>Magnoliopsida</taxon>
        <taxon>eudicotyledons</taxon>
        <taxon>Gunneridae</taxon>
        <taxon>Pentapetalae</taxon>
        <taxon>asterids</taxon>
        <taxon>campanulids</taxon>
        <taxon>Asterales</taxon>
        <taxon>Asteraceae</taxon>
        <taxon>Asteroideae</taxon>
        <taxon>Anthemideae</taxon>
        <taxon>Anthemidinae</taxon>
        <taxon>Tanacetum</taxon>
    </lineage>
</organism>
<comment type="caution">
    <text evidence="2">The sequence shown here is derived from an EMBL/GenBank/DDBJ whole genome shotgun (WGS) entry which is preliminary data.</text>
</comment>
<gene>
    <name evidence="2" type="ORF">Tco_1121144</name>
</gene>
<feature type="region of interest" description="Disordered" evidence="1">
    <location>
        <begin position="421"/>
        <end position="448"/>
    </location>
</feature>
<reference evidence="2" key="2">
    <citation type="submission" date="2022-01" db="EMBL/GenBank/DDBJ databases">
        <authorList>
            <person name="Yamashiro T."/>
            <person name="Shiraishi A."/>
            <person name="Satake H."/>
            <person name="Nakayama K."/>
        </authorList>
    </citation>
    <scope>NUCLEOTIDE SEQUENCE</scope>
</reference>
<evidence type="ECO:0000256" key="1">
    <source>
        <dbReference type="SAM" id="MobiDB-lite"/>
    </source>
</evidence>
<dbReference type="EMBL" id="BQNB010021276">
    <property type="protein sequence ID" value="GJU04714.1"/>
    <property type="molecule type" value="Genomic_DNA"/>
</dbReference>
<keyword evidence="3" id="KW-1185">Reference proteome</keyword>
<evidence type="ECO:0000313" key="3">
    <source>
        <dbReference type="Proteomes" id="UP001151760"/>
    </source>
</evidence>
<name>A0ABQ5IX18_9ASTR</name>
<sequence length="469" mass="54157">MGDENHIRTLRDYSKPSHEGYMNTIQLLVGNNMVPLRSDTIRLVQNGCSFHGLRSEDPNQQLKDFLKLVDSLDLDGENRERMCLQERVGQLEDYMRAIAKEFMEFSSEVVRRLKERIKENENKPRKIEKITKYPDTKVLENSVKRDLLENLEMETFPTSTNLLCIRHAMSKRARSTRGQASLSREETMEEKVRKFGWFDNGNHQMNYNNLVGRSIHSEDVVDSEFLSNKGLAQPFFNFINTDTFSRPQWVNLFQINKPIFRKLVRELFASFELTPPLVVGLYSERESQNAVKLSRLRGAEMVNSTHLTHMFWPIIGDGGYNVGNPKAKSIRNQRIKGMGYLQHPLLACQLPKECKGYECDFWGDVCNKDSSVLCLLTNKMVSMLNREPPPYVHRKTSLVKMGVIMELYEGECCWSATREVVEDGEGDDEEGDGEGGNKGIGGSTDIYRNMSQGDWQVRQERWMDQQDEH</sequence>
<evidence type="ECO:0000313" key="2">
    <source>
        <dbReference type="EMBL" id="GJU04714.1"/>
    </source>
</evidence>
<accession>A0ABQ5IX18</accession>